<dbReference type="PANTHER" id="PTHR11260">
    <property type="entry name" value="GLUTATHIONE S-TRANSFERASE, GST, SUPERFAMILY, GST DOMAIN CONTAINING"/>
    <property type="match status" value="1"/>
</dbReference>
<evidence type="ECO:0000313" key="4">
    <source>
        <dbReference type="Proteomes" id="UP001642360"/>
    </source>
</evidence>
<sequence>MARFWAKFVEEKLLNAAWIATRSQGDEQENALKSAMEVLEKIEGELRGKKFFGGEAIRYLDLAVGWISFWLPVREEVGSMKILDPSKFPNINALIASAKHG</sequence>
<dbReference type="Pfam" id="PF00043">
    <property type="entry name" value="GST_C"/>
    <property type="match status" value="1"/>
</dbReference>
<protein>
    <recommendedName>
        <fullName evidence="1">GST C-terminal domain-containing protein</fullName>
    </recommendedName>
</protein>
<dbReference type="InterPro" id="IPR004046">
    <property type="entry name" value="GST_C"/>
</dbReference>
<dbReference type="InterPro" id="IPR045073">
    <property type="entry name" value="Omega/Tau-like"/>
</dbReference>
<dbReference type="InterPro" id="IPR045074">
    <property type="entry name" value="GST_C_Tau"/>
</dbReference>
<name>A0ABC8V3A9_9AQUA</name>
<evidence type="ECO:0000259" key="1">
    <source>
        <dbReference type="PROSITE" id="PS50405"/>
    </source>
</evidence>
<dbReference type="PROSITE" id="PS50405">
    <property type="entry name" value="GST_CTER"/>
    <property type="match status" value="1"/>
</dbReference>
<dbReference type="Gene3D" id="1.20.1050.10">
    <property type="match status" value="1"/>
</dbReference>
<evidence type="ECO:0000313" key="3">
    <source>
        <dbReference type="EMBL" id="CAK9187808.1"/>
    </source>
</evidence>
<dbReference type="EMBL" id="CAUOFW020010146">
    <property type="protein sequence ID" value="CAK9187808.1"/>
    <property type="molecule type" value="Genomic_DNA"/>
</dbReference>
<dbReference type="InterPro" id="IPR010987">
    <property type="entry name" value="Glutathione-S-Trfase_C-like"/>
</dbReference>
<dbReference type="AlphaFoldDB" id="A0ABC8V3A9"/>
<reference evidence="3 4" key="1">
    <citation type="submission" date="2024-02" db="EMBL/GenBank/DDBJ databases">
        <authorList>
            <person name="Vignale AGUSTIN F."/>
            <person name="Sosa J E."/>
            <person name="Modenutti C."/>
        </authorList>
    </citation>
    <scope>NUCLEOTIDE SEQUENCE [LARGE SCALE GENOMIC DNA]</scope>
</reference>
<dbReference type="InterPro" id="IPR036282">
    <property type="entry name" value="Glutathione-S-Trfase_C_sf"/>
</dbReference>
<proteinExistence type="predicted"/>
<feature type="domain" description="GST C-terminal" evidence="1">
    <location>
        <begin position="1"/>
        <end position="101"/>
    </location>
</feature>
<dbReference type="PANTHER" id="PTHR11260:SF474">
    <property type="entry name" value="GLUTATHIONE TRANSFERASE"/>
    <property type="match status" value="1"/>
</dbReference>
<organism evidence="3 4">
    <name type="scientific">Ilex paraguariensis</name>
    <name type="common">yerba mate</name>
    <dbReference type="NCBI Taxonomy" id="185542"/>
    <lineage>
        <taxon>Eukaryota</taxon>
        <taxon>Viridiplantae</taxon>
        <taxon>Streptophyta</taxon>
        <taxon>Embryophyta</taxon>
        <taxon>Tracheophyta</taxon>
        <taxon>Spermatophyta</taxon>
        <taxon>Magnoliopsida</taxon>
        <taxon>eudicotyledons</taxon>
        <taxon>Gunneridae</taxon>
        <taxon>Pentapetalae</taxon>
        <taxon>asterids</taxon>
        <taxon>campanulids</taxon>
        <taxon>Aquifoliales</taxon>
        <taxon>Aquifoliaceae</taxon>
        <taxon>Ilex</taxon>
    </lineage>
</organism>
<keyword evidence="4" id="KW-1185">Reference proteome</keyword>
<dbReference type="CDD" id="cd03185">
    <property type="entry name" value="GST_C_Tau"/>
    <property type="match status" value="1"/>
</dbReference>
<dbReference type="EMBL" id="CAUOFW020002879">
    <property type="protein sequence ID" value="CAK9156548.1"/>
    <property type="molecule type" value="Genomic_DNA"/>
</dbReference>
<comment type="caution">
    <text evidence="3">The sequence shown here is derived from an EMBL/GenBank/DDBJ whole genome shotgun (WGS) entry which is preliminary data.</text>
</comment>
<evidence type="ECO:0000313" key="2">
    <source>
        <dbReference type="EMBL" id="CAK9156548.1"/>
    </source>
</evidence>
<dbReference type="Proteomes" id="UP001642360">
    <property type="component" value="Unassembled WGS sequence"/>
</dbReference>
<dbReference type="SUPFAM" id="SSF47616">
    <property type="entry name" value="GST C-terminal domain-like"/>
    <property type="match status" value="1"/>
</dbReference>
<gene>
    <name evidence="2" type="ORF">ILEXP_LOCUS25095</name>
    <name evidence="3" type="ORF">ILEXP_LOCUS58398</name>
</gene>
<accession>A0ABC8V3A9</accession>